<dbReference type="InterPro" id="IPR045748">
    <property type="entry name" value="DcaP"/>
</dbReference>
<name>D0LLV5_HALO1</name>
<keyword evidence="2" id="KW-1185">Reference proteome</keyword>
<evidence type="ECO:0000313" key="1">
    <source>
        <dbReference type="EMBL" id="ACY15133.1"/>
    </source>
</evidence>
<dbReference type="STRING" id="502025.Hoch_2599"/>
<reference evidence="1 2" key="1">
    <citation type="journal article" date="2010" name="Stand. Genomic Sci.">
        <title>Complete genome sequence of Haliangium ochraceum type strain (SMP-2).</title>
        <authorList>
            <consortium name="US DOE Joint Genome Institute (JGI-PGF)"/>
            <person name="Ivanova N."/>
            <person name="Daum C."/>
            <person name="Lang E."/>
            <person name="Abt B."/>
            <person name="Kopitz M."/>
            <person name="Saunders E."/>
            <person name="Lapidus A."/>
            <person name="Lucas S."/>
            <person name="Glavina Del Rio T."/>
            <person name="Nolan M."/>
            <person name="Tice H."/>
            <person name="Copeland A."/>
            <person name="Cheng J.F."/>
            <person name="Chen F."/>
            <person name="Bruce D."/>
            <person name="Goodwin L."/>
            <person name="Pitluck S."/>
            <person name="Mavromatis K."/>
            <person name="Pati A."/>
            <person name="Mikhailova N."/>
            <person name="Chen A."/>
            <person name="Palaniappan K."/>
            <person name="Land M."/>
            <person name="Hauser L."/>
            <person name="Chang Y.J."/>
            <person name="Jeffries C.D."/>
            <person name="Detter J.C."/>
            <person name="Brettin T."/>
            <person name="Rohde M."/>
            <person name="Goker M."/>
            <person name="Bristow J."/>
            <person name="Markowitz V."/>
            <person name="Eisen J.A."/>
            <person name="Hugenholtz P."/>
            <person name="Kyrpides N.C."/>
            <person name="Klenk H.P."/>
        </authorList>
    </citation>
    <scope>NUCLEOTIDE SEQUENCE [LARGE SCALE GENOMIC DNA]</scope>
    <source>
        <strain evidence="2">DSM 14365 / CIP 107738 / JCM 11303 / AJ 13395 / SMP-2</strain>
    </source>
</reference>
<dbReference type="HOGENOM" id="CLU_038666_0_0_7"/>
<dbReference type="AlphaFoldDB" id="D0LLV5"/>
<sequence>MFAVCSRSLVRGSERERHTPMIARRPAPVRNWLLAAAAAALVWTGASGTAHAQSEDESGTTFRWGGYVKLDVMYSTSSLGGASNLTDYAIIPGAVPVPESEGGGNFNLNARESRFWFATTTPSSYGDIGTLIELDFVGFDASLGNERTSSPSTPRLRHAYGTWNGFMIGQGWSTWMDLEALPEKNDFGSPAGRSFARQALIRYTHAIEGVGDLQVAIENPETTLTGTDGARIVPSDDLMPDTVAKFTYRAPWGHAAAAGIVRGISVDSAVADEKDFALGFGGRLSGKIMLGDKNNLRLDATAGRGVGRYIAFNAYNDGELTADGEIELIDVVATLLSAQVWLDDNWRINLVGSASQALNNDEALGGSTKRLLSTHANVMVNITPSLRLALEHIFITRELENEADGALHRVQGSFRFTF</sequence>
<proteinExistence type="predicted"/>
<organism evidence="1 2">
    <name type="scientific">Haliangium ochraceum (strain DSM 14365 / JCM 11303 / SMP-2)</name>
    <dbReference type="NCBI Taxonomy" id="502025"/>
    <lineage>
        <taxon>Bacteria</taxon>
        <taxon>Pseudomonadati</taxon>
        <taxon>Myxococcota</taxon>
        <taxon>Polyangia</taxon>
        <taxon>Haliangiales</taxon>
        <taxon>Kofleriaceae</taxon>
        <taxon>Haliangium</taxon>
    </lineage>
</organism>
<dbReference type="Proteomes" id="UP000001880">
    <property type="component" value="Chromosome"/>
</dbReference>
<dbReference type="KEGG" id="hoh:Hoch_2599"/>
<dbReference type="EMBL" id="CP001804">
    <property type="protein sequence ID" value="ACY15133.1"/>
    <property type="molecule type" value="Genomic_DNA"/>
</dbReference>
<gene>
    <name evidence="1" type="ordered locus">Hoch_2599</name>
</gene>
<dbReference type="Pfam" id="PF19577">
    <property type="entry name" value="DcaP"/>
    <property type="match status" value="1"/>
</dbReference>
<accession>D0LLV5</accession>
<protein>
    <recommendedName>
        <fullName evidence="3">Porin</fullName>
    </recommendedName>
</protein>
<evidence type="ECO:0008006" key="3">
    <source>
        <dbReference type="Google" id="ProtNLM"/>
    </source>
</evidence>
<dbReference type="eggNOG" id="COG3203">
    <property type="taxonomic scope" value="Bacteria"/>
</dbReference>
<dbReference type="SUPFAM" id="SSF56935">
    <property type="entry name" value="Porins"/>
    <property type="match status" value="1"/>
</dbReference>
<evidence type="ECO:0000313" key="2">
    <source>
        <dbReference type="Proteomes" id="UP000001880"/>
    </source>
</evidence>